<comment type="caution">
    <text evidence="7">The sequence shown here is derived from an EMBL/GenBank/DDBJ whole genome shotgun (WGS) entry which is preliminary data.</text>
</comment>
<keyword evidence="3" id="KW-1003">Cell membrane</keyword>
<dbReference type="InterPro" id="IPR009830">
    <property type="entry name" value="LppX/LprAFG"/>
</dbReference>
<keyword evidence="4" id="KW-0732">Signal</keyword>
<proteinExistence type="inferred from homology"/>
<dbReference type="CDD" id="cd16334">
    <property type="entry name" value="LppX-like"/>
    <property type="match status" value="1"/>
</dbReference>
<protein>
    <submittedName>
        <fullName evidence="7">LppX_LprAFG lipoprotein</fullName>
    </submittedName>
</protein>
<dbReference type="PROSITE" id="PS51257">
    <property type="entry name" value="PROKAR_LIPOPROTEIN"/>
    <property type="match status" value="1"/>
</dbReference>
<gene>
    <name evidence="7" type="ORF">ACHIPZ_09675</name>
</gene>
<dbReference type="Proteomes" id="UP001609175">
    <property type="component" value="Unassembled WGS sequence"/>
</dbReference>
<dbReference type="RefSeq" id="WP_395113963.1">
    <property type="nucleotide sequence ID" value="NZ_JBIMSO010000039.1"/>
</dbReference>
<evidence type="ECO:0000256" key="1">
    <source>
        <dbReference type="ARBA" id="ARBA00004196"/>
    </source>
</evidence>
<accession>A0ABW7JPH3</accession>
<dbReference type="InterPro" id="IPR029046">
    <property type="entry name" value="LolA/LolB/LppX"/>
</dbReference>
<comment type="subcellular location">
    <subcellularLocation>
        <location evidence="1">Cell envelope</location>
    </subcellularLocation>
</comment>
<keyword evidence="6 7" id="KW-0449">Lipoprotein</keyword>
<name>A0ABW7JPH3_9NOCA</name>
<evidence type="ECO:0000313" key="7">
    <source>
        <dbReference type="EMBL" id="MFH5208469.1"/>
    </source>
</evidence>
<dbReference type="Pfam" id="PF07161">
    <property type="entry name" value="LppX_LprAFG"/>
    <property type="match status" value="1"/>
</dbReference>
<comment type="similarity">
    <text evidence="2">Belongs to the LppX/LprAFG lipoprotein family.</text>
</comment>
<sequence>MKRRSIGVILVALVLVSGCSGDGSGGLPDAQLMIRNAGYATKSISSAHLAVTADGSVPGLSLQRLDADISRESSPAASAGSAVTDLGTIDFIESDGVLFVKGPSGKYAPAPAGVALPSPAAMLDPERGISQLFSTLEAPTTLAKTELDGVAAFELRGNVPQTTLAAILPDAASGAEFTVWLRVRAPHVPLRTNLTFPAGGALEFVVSDVNKPVSIAPPT</sequence>
<reference evidence="7 8" key="1">
    <citation type="submission" date="2024-10" db="EMBL/GenBank/DDBJ databases">
        <authorList>
            <person name="Riesco R."/>
        </authorList>
    </citation>
    <scope>NUCLEOTIDE SEQUENCE [LARGE SCALE GENOMIC DNA]</scope>
    <source>
        <strain evidence="7 8">NCIMB 15449</strain>
    </source>
</reference>
<evidence type="ECO:0000256" key="4">
    <source>
        <dbReference type="ARBA" id="ARBA00022729"/>
    </source>
</evidence>
<dbReference type="SUPFAM" id="SSF89392">
    <property type="entry name" value="Prokaryotic lipoproteins and lipoprotein localization factors"/>
    <property type="match status" value="1"/>
</dbReference>
<evidence type="ECO:0000256" key="2">
    <source>
        <dbReference type="ARBA" id="ARBA00009194"/>
    </source>
</evidence>
<keyword evidence="3" id="KW-0472">Membrane</keyword>
<evidence type="ECO:0000256" key="5">
    <source>
        <dbReference type="ARBA" id="ARBA00023139"/>
    </source>
</evidence>
<organism evidence="7 8">
    <name type="scientific">Antrihabitans spumae</name>
    <dbReference type="NCBI Taxonomy" id="3373370"/>
    <lineage>
        <taxon>Bacteria</taxon>
        <taxon>Bacillati</taxon>
        <taxon>Actinomycetota</taxon>
        <taxon>Actinomycetes</taxon>
        <taxon>Mycobacteriales</taxon>
        <taxon>Nocardiaceae</taxon>
        <taxon>Antrihabitans</taxon>
    </lineage>
</organism>
<evidence type="ECO:0000256" key="6">
    <source>
        <dbReference type="ARBA" id="ARBA00023288"/>
    </source>
</evidence>
<evidence type="ECO:0000313" key="8">
    <source>
        <dbReference type="Proteomes" id="UP001609175"/>
    </source>
</evidence>
<dbReference type="Gene3D" id="2.50.20.20">
    <property type="match status" value="1"/>
</dbReference>
<evidence type="ECO:0000256" key="3">
    <source>
        <dbReference type="ARBA" id="ARBA00022475"/>
    </source>
</evidence>
<keyword evidence="5" id="KW-0564">Palmitate</keyword>
<dbReference type="EMBL" id="JBIMSO010000039">
    <property type="protein sequence ID" value="MFH5208469.1"/>
    <property type="molecule type" value="Genomic_DNA"/>
</dbReference>